<gene>
    <name evidence="1" type="ORF">LZD57_10820</name>
</gene>
<comment type="caution">
    <text evidence="1">The sequence shown here is derived from an EMBL/GenBank/DDBJ whole genome shotgun (WGS) entry which is preliminary data.</text>
</comment>
<organism evidence="1 2">
    <name type="scientific">Jiella avicenniae</name>
    <dbReference type="NCBI Taxonomy" id="2907202"/>
    <lineage>
        <taxon>Bacteria</taxon>
        <taxon>Pseudomonadati</taxon>
        <taxon>Pseudomonadota</taxon>
        <taxon>Alphaproteobacteria</taxon>
        <taxon>Hyphomicrobiales</taxon>
        <taxon>Aurantimonadaceae</taxon>
        <taxon>Jiella</taxon>
    </lineage>
</organism>
<dbReference type="EMBL" id="JAJUWU010000009">
    <property type="protein sequence ID" value="MCE7028482.1"/>
    <property type="molecule type" value="Genomic_DNA"/>
</dbReference>
<dbReference type="AlphaFoldDB" id="A0A9X1T4X6"/>
<name>A0A9X1T4X6_9HYPH</name>
<dbReference type="Proteomes" id="UP001139035">
    <property type="component" value="Unassembled WGS sequence"/>
</dbReference>
<proteinExistence type="predicted"/>
<dbReference type="RefSeq" id="WP_233719640.1">
    <property type="nucleotide sequence ID" value="NZ_JAJUWU010000009.1"/>
</dbReference>
<evidence type="ECO:0000313" key="1">
    <source>
        <dbReference type="EMBL" id="MCE7028482.1"/>
    </source>
</evidence>
<keyword evidence="2" id="KW-1185">Reference proteome</keyword>
<accession>A0A9X1T4X6</accession>
<reference evidence="1" key="1">
    <citation type="submission" date="2022-01" db="EMBL/GenBank/DDBJ databases">
        <title>Jiella avicenniae sp. nov., a novel endophytic bacterium isolated from bark of Avicennia marina.</title>
        <authorList>
            <person name="Tuo L."/>
        </authorList>
    </citation>
    <scope>NUCLEOTIDE SEQUENCE</scope>
    <source>
        <strain evidence="1">CBK1P-4</strain>
    </source>
</reference>
<sequence length="114" mass="11935">MHITIENKVPGIDVKVIDVGSETVVTVQRGDGLNEIVTDKHPLDIWRDAFRTHRAAIGSGGPEAVMPASLTPMGRVSIGAVVVAAPFTETVSDDSFTIVSVDIADGGPLRLSGD</sequence>
<evidence type="ECO:0000313" key="2">
    <source>
        <dbReference type="Proteomes" id="UP001139035"/>
    </source>
</evidence>
<protein>
    <submittedName>
        <fullName evidence="1">Uncharacterized protein</fullName>
    </submittedName>
</protein>